<dbReference type="InterPro" id="IPR029041">
    <property type="entry name" value="FAD-linked_oxidoreductase-like"/>
</dbReference>
<dbReference type="SUPFAM" id="SSF51730">
    <property type="entry name" value="FAD-linked oxidoreductase"/>
    <property type="match status" value="1"/>
</dbReference>
<protein>
    <recommendedName>
        <fullName evidence="3">Methylenetetrahydrofolate reductase (NAD(P)H)</fullName>
    </recommendedName>
</protein>
<evidence type="ECO:0000256" key="1">
    <source>
        <dbReference type="ARBA" id="ARBA00023002"/>
    </source>
</evidence>
<evidence type="ECO:0000313" key="2">
    <source>
        <dbReference type="EMBL" id="SUZ53521.1"/>
    </source>
</evidence>
<organism evidence="2">
    <name type="scientific">marine metagenome</name>
    <dbReference type="NCBI Taxonomy" id="408172"/>
    <lineage>
        <taxon>unclassified sequences</taxon>
        <taxon>metagenomes</taxon>
        <taxon>ecological metagenomes</taxon>
    </lineage>
</organism>
<proteinExistence type="predicted"/>
<dbReference type="AlphaFoldDB" id="A0A381NG54"/>
<sequence>MVAVELRPPRSNLQAGEGMKAWIDLHHSLNRLTSEELFVFLTDNAVGEAEEENLAHVSANLGEEADLRRIVPILTAKHSLEYCLMFASRAISGGFDALTVLGGDQSVGRKRCVPHGRDLRELIRIRLPELVLGGWVNPHRDAIEQVSFVNAPDAHSNFALTQIVSHHSLAEVERFLSIIDTTLVPIVFGVFFYRSANPSTLEELSNFFPVPVEELTRDFQAGATAEEICAESIRELRRIGAEKVYVSNLGNRGAARRLRRILELV</sequence>
<evidence type="ECO:0008006" key="3">
    <source>
        <dbReference type="Google" id="ProtNLM"/>
    </source>
</evidence>
<reference evidence="2" key="1">
    <citation type="submission" date="2018-05" db="EMBL/GenBank/DDBJ databases">
        <authorList>
            <person name="Lanie J.A."/>
            <person name="Ng W.-L."/>
            <person name="Kazmierczak K.M."/>
            <person name="Andrzejewski T.M."/>
            <person name="Davidsen T.M."/>
            <person name="Wayne K.J."/>
            <person name="Tettelin H."/>
            <person name="Glass J.I."/>
            <person name="Rusch D."/>
            <person name="Podicherti R."/>
            <person name="Tsui H.-C.T."/>
            <person name="Winkler M.E."/>
        </authorList>
    </citation>
    <scope>NUCLEOTIDE SEQUENCE</scope>
</reference>
<dbReference type="EMBL" id="UINC01000333">
    <property type="protein sequence ID" value="SUZ53521.1"/>
    <property type="molecule type" value="Genomic_DNA"/>
</dbReference>
<name>A0A381NG54_9ZZZZ</name>
<dbReference type="GO" id="GO:0016491">
    <property type="term" value="F:oxidoreductase activity"/>
    <property type="evidence" value="ECO:0007669"/>
    <property type="project" value="UniProtKB-KW"/>
</dbReference>
<accession>A0A381NG54</accession>
<keyword evidence="1" id="KW-0560">Oxidoreductase</keyword>
<dbReference type="Gene3D" id="3.20.20.220">
    <property type="match status" value="1"/>
</dbReference>
<gene>
    <name evidence="2" type="ORF">METZ01_LOCUS6375</name>
</gene>